<name>A0A834MJJ8_RHYFE</name>
<dbReference type="EMBL" id="JAACXV010000171">
    <property type="protein sequence ID" value="KAF7282495.1"/>
    <property type="molecule type" value="Genomic_DNA"/>
</dbReference>
<dbReference type="Gene3D" id="3.15.10.30">
    <property type="entry name" value="Haemolymph juvenile hormone binding protein"/>
    <property type="match status" value="1"/>
</dbReference>
<dbReference type="Pfam" id="PF06585">
    <property type="entry name" value="JHBP"/>
    <property type="match status" value="1"/>
</dbReference>
<dbReference type="OrthoDB" id="8185902at2759"/>
<evidence type="ECO:0008006" key="3">
    <source>
        <dbReference type="Google" id="ProtNLM"/>
    </source>
</evidence>
<dbReference type="PANTHER" id="PTHR11008:SF39">
    <property type="entry name" value="CIRCADIAN CLOCK-CONTROLLED PROTEIN-LIKE PROTEIN"/>
    <property type="match status" value="1"/>
</dbReference>
<organism evidence="1 2">
    <name type="scientific">Rhynchophorus ferrugineus</name>
    <name type="common">Red palm weevil</name>
    <name type="synonym">Curculio ferrugineus</name>
    <dbReference type="NCBI Taxonomy" id="354439"/>
    <lineage>
        <taxon>Eukaryota</taxon>
        <taxon>Metazoa</taxon>
        <taxon>Ecdysozoa</taxon>
        <taxon>Arthropoda</taxon>
        <taxon>Hexapoda</taxon>
        <taxon>Insecta</taxon>
        <taxon>Pterygota</taxon>
        <taxon>Neoptera</taxon>
        <taxon>Endopterygota</taxon>
        <taxon>Coleoptera</taxon>
        <taxon>Polyphaga</taxon>
        <taxon>Cucujiformia</taxon>
        <taxon>Curculionidae</taxon>
        <taxon>Dryophthorinae</taxon>
        <taxon>Rhynchophorus</taxon>
    </lineage>
</organism>
<keyword evidence="2" id="KW-1185">Reference proteome</keyword>
<reference evidence="1" key="1">
    <citation type="submission" date="2020-08" db="EMBL/GenBank/DDBJ databases">
        <title>Genome sequencing and assembly of the red palm weevil Rhynchophorus ferrugineus.</title>
        <authorList>
            <person name="Dias G.B."/>
            <person name="Bergman C.M."/>
            <person name="Manee M."/>
        </authorList>
    </citation>
    <scope>NUCLEOTIDE SEQUENCE</scope>
    <source>
        <strain evidence="1">AA-2017</strain>
        <tissue evidence="1">Whole larva</tissue>
    </source>
</reference>
<dbReference type="AlphaFoldDB" id="A0A834MJJ8"/>
<dbReference type="InterPro" id="IPR010562">
    <property type="entry name" value="Haemolymph_juvenile_hormone-bd"/>
</dbReference>
<dbReference type="InterPro" id="IPR038606">
    <property type="entry name" value="To_sf"/>
</dbReference>
<comment type="caution">
    <text evidence="1">The sequence shown here is derived from an EMBL/GenBank/DDBJ whole genome shotgun (WGS) entry which is preliminary data.</text>
</comment>
<evidence type="ECO:0000313" key="2">
    <source>
        <dbReference type="Proteomes" id="UP000625711"/>
    </source>
</evidence>
<protein>
    <recommendedName>
        <fullName evidence="3">Circadian clock-controlled protein</fullName>
    </recommendedName>
</protein>
<accession>A0A834MJJ8</accession>
<gene>
    <name evidence="1" type="ORF">GWI33_002599</name>
</gene>
<dbReference type="Proteomes" id="UP000625711">
    <property type="component" value="Unassembled WGS sequence"/>
</dbReference>
<dbReference type="GO" id="GO:0005615">
    <property type="term" value="C:extracellular space"/>
    <property type="evidence" value="ECO:0007669"/>
    <property type="project" value="TreeGrafter"/>
</dbReference>
<dbReference type="PANTHER" id="PTHR11008">
    <property type="entry name" value="PROTEIN TAKEOUT-LIKE PROTEIN"/>
    <property type="match status" value="1"/>
</dbReference>
<sequence>MFLKTNLVFNKRRIASPVLCDIPEYIHICHRNDPKVAECIKDSIEFLRPQLAKGLDEIESPGIDPFVLERVTIFESPGSKGLFAYLQNMEVQGAGNFKITKLKLDVEGMTYRLGIHIPLLYVTGSYNVSLNVVQNSIKEYGDFHANISDIDGQGVLQGALEGNHLIMKSFQFKINVGDFDVDLGNLFESNPVIRQMANDILLNNKAEIMRISLPIIERKISEHVLDISNRITRNLDYNEVFPA</sequence>
<proteinExistence type="predicted"/>
<evidence type="ECO:0000313" key="1">
    <source>
        <dbReference type="EMBL" id="KAF7282495.1"/>
    </source>
</evidence>
<dbReference type="SMART" id="SM00700">
    <property type="entry name" value="JHBP"/>
    <property type="match status" value="1"/>
</dbReference>